<dbReference type="KEGG" id="enc:ECL_01653"/>
<dbReference type="GO" id="GO:0016020">
    <property type="term" value="C:membrane"/>
    <property type="evidence" value="ECO:0007669"/>
    <property type="project" value="InterPro"/>
</dbReference>
<dbReference type="STRING" id="716541.ECL_01653"/>
<organism evidence="2 3">
    <name type="scientific">Enterobacter cloacae subsp. cloacae (strain ATCC 13047 / DSM 30054 / NBRC 13535 / NCTC 10005 / WDCM 00083 / NCDC 279-56)</name>
    <dbReference type="NCBI Taxonomy" id="716541"/>
    <lineage>
        <taxon>Bacteria</taxon>
        <taxon>Pseudomonadati</taxon>
        <taxon>Pseudomonadota</taxon>
        <taxon>Gammaproteobacteria</taxon>
        <taxon>Enterobacterales</taxon>
        <taxon>Enterobacteriaceae</taxon>
        <taxon>Enterobacter</taxon>
        <taxon>Enterobacter cloacae complex</taxon>
    </lineage>
</organism>
<accession>A0A0H3CIT0</accession>
<dbReference type="EnsemblBacteria" id="ADF61211">
    <property type="protein sequence ID" value="ADF61211"/>
    <property type="gene ID" value="ECL_01653"/>
</dbReference>
<reference evidence="2 3" key="1">
    <citation type="journal article" date="2010" name="J. Bacteriol.">
        <title>Complete genome sequence of Enterobacter cloacae subsp. cloacae type strain ATCC 13047.</title>
        <authorList>
            <person name="Ren Y."/>
            <person name="Ren Y."/>
            <person name="Zhou Z."/>
            <person name="Guo X."/>
            <person name="Li Y."/>
            <person name="Feng L."/>
            <person name="Wang L."/>
        </authorList>
    </citation>
    <scope>NUCLEOTIDE SEQUENCE [LARGE SCALE GENOMIC DNA]</scope>
    <source>
        <strain evidence="3">ATCC 13047 / DSM 30054 / NBRC 13535 / NCTC 10005 / WDCM 00083 / NCDC 279-56</strain>
    </source>
</reference>
<dbReference type="AlphaFoldDB" id="A0A0H3CIT0"/>
<dbReference type="Pfam" id="PF06519">
    <property type="entry name" value="TolA"/>
    <property type="match status" value="1"/>
</dbReference>
<evidence type="ECO:0000313" key="2">
    <source>
        <dbReference type="EMBL" id="ADF61211.1"/>
    </source>
</evidence>
<proteinExistence type="predicted"/>
<evidence type="ECO:0000313" key="3">
    <source>
        <dbReference type="Proteomes" id="UP000002363"/>
    </source>
</evidence>
<dbReference type="SUPFAM" id="SSF74653">
    <property type="entry name" value="TolA/TonB C-terminal domain"/>
    <property type="match status" value="1"/>
</dbReference>
<dbReference type="EMBL" id="CP001918">
    <property type="protein sequence ID" value="ADF61211.1"/>
    <property type="molecule type" value="Genomic_DNA"/>
</dbReference>
<dbReference type="GO" id="GO:0043213">
    <property type="term" value="P:bacteriocin transport"/>
    <property type="evidence" value="ECO:0007669"/>
    <property type="project" value="InterPro"/>
</dbReference>
<dbReference type="Proteomes" id="UP000002363">
    <property type="component" value="Chromosome"/>
</dbReference>
<dbReference type="PROSITE" id="PS51257">
    <property type="entry name" value="PROKAR_LIPOPROTEIN"/>
    <property type="match status" value="1"/>
</dbReference>
<feature type="signal peptide" evidence="1">
    <location>
        <begin position="1"/>
        <end position="20"/>
    </location>
</feature>
<protein>
    <recommendedName>
        <fullName evidence="4">TolA family protein</fullName>
    </recommendedName>
</protein>
<gene>
    <name evidence="2" type="ordered locus">ECL_01653</name>
</gene>
<dbReference type="OrthoDB" id="6545508at2"/>
<dbReference type="eggNOG" id="COG3064">
    <property type="taxonomic scope" value="Bacteria"/>
</dbReference>
<name>A0A0H3CIT0_ENTCC</name>
<dbReference type="InterPro" id="IPR014161">
    <property type="entry name" value="Tol-Pal_TolA"/>
</dbReference>
<dbReference type="RefSeq" id="WP_013096286.1">
    <property type="nucleotide sequence ID" value="NC_014121.1"/>
</dbReference>
<dbReference type="PATRIC" id="fig|716541.4.peg.1870"/>
<sequence length="134" mass="14525">MKKVVMLVCLATAITGCAPLAPEGCQKKTALDSCSYKQSGKVSDKDIYGQQAAAIKKALDSALADPHAWNGKRCNMHLDFTIDGLLQNLEIKGGDKAYCQALADAATRATFPHFTDERVFQDMGSARWNMEGQP</sequence>
<evidence type="ECO:0000256" key="1">
    <source>
        <dbReference type="SAM" id="SignalP"/>
    </source>
</evidence>
<keyword evidence="1" id="KW-0732">Signal</keyword>
<feature type="chain" id="PRO_5002606599" description="TolA family protein" evidence="1">
    <location>
        <begin position="21"/>
        <end position="134"/>
    </location>
</feature>
<dbReference type="HOGENOM" id="CLU_1892940_0_0_6"/>
<evidence type="ECO:0008006" key="4">
    <source>
        <dbReference type="Google" id="ProtNLM"/>
    </source>
</evidence>
<keyword evidence="3" id="KW-1185">Reference proteome</keyword>
<dbReference type="GO" id="GO:0019534">
    <property type="term" value="F:toxin transmembrane transporter activity"/>
    <property type="evidence" value="ECO:0007669"/>
    <property type="project" value="InterPro"/>
</dbReference>
<dbReference type="Gene3D" id="3.30.1150.10">
    <property type="match status" value="1"/>
</dbReference>